<dbReference type="AlphaFoldDB" id="S9V493"/>
<protein>
    <submittedName>
        <fullName evidence="1">Uncharacterized protein</fullName>
    </submittedName>
</protein>
<keyword evidence="2" id="KW-1185">Reference proteome</keyword>
<organism evidence="1 2">
    <name type="scientific">Strigomonas culicis</name>
    <dbReference type="NCBI Taxonomy" id="28005"/>
    <lineage>
        <taxon>Eukaryota</taxon>
        <taxon>Discoba</taxon>
        <taxon>Euglenozoa</taxon>
        <taxon>Kinetoplastea</taxon>
        <taxon>Metakinetoplastina</taxon>
        <taxon>Trypanosomatida</taxon>
        <taxon>Trypanosomatidae</taxon>
        <taxon>Strigomonadinae</taxon>
        <taxon>Strigomonas</taxon>
    </lineage>
</organism>
<evidence type="ECO:0000313" key="1">
    <source>
        <dbReference type="EMBL" id="EPY17675.1"/>
    </source>
</evidence>
<comment type="caution">
    <text evidence="1">The sequence shown here is derived from an EMBL/GenBank/DDBJ whole genome shotgun (WGS) entry which is preliminary data.</text>
</comment>
<gene>
    <name evidence="1" type="ORF">STCU_10468</name>
</gene>
<accession>S9V493</accession>
<evidence type="ECO:0000313" key="2">
    <source>
        <dbReference type="Proteomes" id="UP000015354"/>
    </source>
</evidence>
<dbReference type="Proteomes" id="UP000015354">
    <property type="component" value="Unassembled WGS sequence"/>
</dbReference>
<proteinExistence type="predicted"/>
<reference evidence="1 2" key="1">
    <citation type="journal article" date="2013" name="PLoS ONE">
        <title>Predicting the Proteins of Angomonas deanei, Strigomonas culicis and Their Respective Endosymbionts Reveals New Aspects of the Trypanosomatidae Family.</title>
        <authorList>
            <person name="Motta M.C."/>
            <person name="Martins A.C."/>
            <person name="de Souza S.S."/>
            <person name="Catta-Preta C.M."/>
            <person name="Silva R."/>
            <person name="Klein C.C."/>
            <person name="de Almeida L.G."/>
            <person name="de Lima Cunha O."/>
            <person name="Ciapina L.P."/>
            <person name="Brocchi M."/>
            <person name="Colabardini A.C."/>
            <person name="de Araujo Lima B."/>
            <person name="Machado C.R."/>
            <person name="de Almeida Soares C.M."/>
            <person name="Probst C.M."/>
            <person name="de Menezes C.B."/>
            <person name="Thompson C.E."/>
            <person name="Bartholomeu D.C."/>
            <person name="Gradia D.F."/>
            <person name="Pavoni D.P."/>
            <person name="Grisard E.C."/>
            <person name="Fantinatti-Garboggini F."/>
            <person name="Marchini F.K."/>
            <person name="Rodrigues-Luiz G.F."/>
            <person name="Wagner G."/>
            <person name="Goldman G.H."/>
            <person name="Fietto J.L."/>
            <person name="Elias M.C."/>
            <person name="Goldman M.H."/>
            <person name="Sagot M.F."/>
            <person name="Pereira M."/>
            <person name="Stoco P.H."/>
            <person name="de Mendonca-Neto R.P."/>
            <person name="Teixeira S.M."/>
            <person name="Maciel T.E."/>
            <person name="de Oliveira Mendes T.A."/>
            <person name="Urmenyi T.P."/>
            <person name="de Souza W."/>
            <person name="Schenkman S."/>
            <person name="de Vasconcelos A.T."/>
        </authorList>
    </citation>
    <scope>NUCLEOTIDE SEQUENCE [LARGE SCALE GENOMIC DNA]</scope>
</reference>
<sequence length="155" mass="17725">MRKGSEPFAREMENYIYDASSIVSSLLHRCQDYAALQTCFAKGGLRERLPPAQRLSAFDMPERRQQLVHRVQLRPDDAGESLRVSTGPTDTVKLLETTPIETVFHHMQRMQNSWKSAVQLNVELKRACDMKEEQLYALMTRTRLIGTSLDVSAVK</sequence>
<name>S9V493_9TRYP</name>
<dbReference type="EMBL" id="ATMH01010357">
    <property type="protein sequence ID" value="EPY17675.1"/>
    <property type="molecule type" value="Genomic_DNA"/>
</dbReference>
<dbReference type="OrthoDB" id="10548997at2759"/>